<sequence length="264" mass="30443">MLHPADLAVGLAVVGYGVWKRYRPQRPKTIDIDEPYLLNIPAEIRLIIYDFVFGDDSDERPARERLEPLLICRQIHDEAFPTAFARTKFVLTEEERLALPFWSPRILRLPAPKLNRLRNLELAVARPPASLKVFAQLFHELEHGPLCLSALTLRFLATDASMFHHRLAPVLPETAGLCRYILEELPLLDNVKKIVIPNPGVKIKRSFQLLFAPNKPRLQLGNDRTVRTVAKKLGRWEYNIIMEDKDVKTWRLELVHPTIKKEAT</sequence>
<keyword evidence="2" id="KW-1185">Reference proteome</keyword>
<dbReference type="OrthoDB" id="3786918at2759"/>
<dbReference type="InterPro" id="IPR038883">
    <property type="entry name" value="AN11006-like"/>
</dbReference>
<dbReference type="AlphaFoldDB" id="A0A6A5ZPS5"/>
<evidence type="ECO:0000313" key="2">
    <source>
        <dbReference type="Proteomes" id="UP000799770"/>
    </source>
</evidence>
<protein>
    <submittedName>
        <fullName evidence="1">Uncharacterized protein</fullName>
    </submittedName>
</protein>
<proteinExistence type="predicted"/>
<name>A0A6A5ZPS5_9PLEO</name>
<evidence type="ECO:0000313" key="1">
    <source>
        <dbReference type="EMBL" id="KAF2120228.1"/>
    </source>
</evidence>
<reference evidence="1" key="1">
    <citation type="journal article" date="2020" name="Stud. Mycol.">
        <title>101 Dothideomycetes genomes: a test case for predicting lifestyles and emergence of pathogens.</title>
        <authorList>
            <person name="Haridas S."/>
            <person name="Albert R."/>
            <person name="Binder M."/>
            <person name="Bloem J."/>
            <person name="Labutti K."/>
            <person name="Salamov A."/>
            <person name="Andreopoulos B."/>
            <person name="Baker S."/>
            <person name="Barry K."/>
            <person name="Bills G."/>
            <person name="Bluhm B."/>
            <person name="Cannon C."/>
            <person name="Castanera R."/>
            <person name="Culley D."/>
            <person name="Daum C."/>
            <person name="Ezra D."/>
            <person name="Gonzalez J."/>
            <person name="Henrissat B."/>
            <person name="Kuo A."/>
            <person name="Liang C."/>
            <person name="Lipzen A."/>
            <person name="Lutzoni F."/>
            <person name="Magnuson J."/>
            <person name="Mondo S."/>
            <person name="Nolan M."/>
            <person name="Ohm R."/>
            <person name="Pangilinan J."/>
            <person name="Park H.-J."/>
            <person name="Ramirez L."/>
            <person name="Alfaro M."/>
            <person name="Sun H."/>
            <person name="Tritt A."/>
            <person name="Yoshinaga Y."/>
            <person name="Zwiers L.-H."/>
            <person name="Turgeon B."/>
            <person name="Goodwin S."/>
            <person name="Spatafora J."/>
            <person name="Crous P."/>
            <person name="Grigoriev I."/>
        </authorList>
    </citation>
    <scope>NUCLEOTIDE SEQUENCE</scope>
    <source>
        <strain evidence="1">CBS 627.86</strain>
    </source>
</reference>
<dbReference type="PANTHER" id="PTHR42085">
    <property type="entry name" value="F-BOX DOMAIN-CONTAINING PROTEIN"/>
    <property type="match status" value="1"/>
</dbReference>
<gene>
    <name evidence="1" type="ORF">BDV96DRAFT_642074</name>
</gene>
<dbReference type="EMBL" id="ML977314">
    <property type="protein sequence ID" value="KAF2120228.1"/>
    <property type="molecule type" value="Genomic_DNA"/>
</dbReference>
<accession>A0A6A5ZPS5</accession>
<dbReference type="Proteomes" id="UP000799770">
    <property type="component" value="Unassembled WGS sequence"/>
</dbReference>
<dbReference type="PANTHER" id="PTHR42085:SF2">
    <property type="entry name" value="F-BOX DOMAIN-CONTAINING PROTEIN"/>
    <property type="match status" value="1"/>
</dbReference>
<organism evidence="1 2">
    <name type="scientific">Lophiotrema nucula</name>
    <dbReference type="NCBI Taxonomy" id="690887"/>
    <lineage>
        <taxon>Eukaryota</taxon>
        <taxon>Fungi</taxon>
        <taxon>Dikarya</taxon>
        <taxon>Ascomycota</taxon>
        <taxon>Pezizomycotina</taxon>
        <taxon>Dothideomycetes</taxon>
        <taxon>Pleosporomycetidae</taxon>
        <taxon>Pleosporales</taxon>
        <taxon>Lophiotremataceae</taxon>
        <taxon>Lophiotrema</taxon>
    </lineage>
</organism>